<keyword evidence="1" id="KW-1133">Transmembrane helix</keyword>
<keyword evidence="1" id="KW-0472">Membrane</keyword>
<keyword evidence="1" id="KW-0812">Transmembrane</keyword>
<feature type="transmembrane region" description="Helical" evidence="1">
    <location>
        <begin position="66"/>
        <end position="91"/>
    </location>
</feature>
<feature type="non-terminal residue" evidence="2">
    <location>
        <position position="1"/>
    </location>
</feature>
<gene>
    <name evidence="2" type="ORF">C799_04438</name>
</gene>
<evidence type="ECO:0000256" key="1">
    <source>
        <dbReference type="SAM" id="Phobius"/>
    </source>
</evidence>
<sequence>SPPKNVNRIVADGRVFFFFQECRTLKDSCLYPFFRIFLPCYDFPFFLPSSFSVFQSPFPPSFFPFLWIPVLVSFAHLLHLSCISSSFPLCIRPWPRPPNARVNIIMCMPFLCSSYIREKHVLQHPYDSTL</sequence>
<protein>
    <submittedName>
        <fullName evidence="2">Uncharacterized protein</fullName>
    </submittedName>
</protein>
<reference evidence="2 3" key="1">
    <citation type="submission" date="2013-04" db="EMBL/GenBank/DDBJ databases">
        <title>The Genome Sequence of Bacteroides thetaiotaomicron dnLKV9.</title>
        <authorList>
            <consortium name="The Broad Institute Genomics Platform"/>
            <consortium name="The Broad Institute Genome Sequencing Center for Infectious Disease"/>
            <person name="Earl A."/>
            <person name="Xavier R."/>
            <person name="Kuhn K."/>
            <person name="Stappenbeck T."/>
            <person name="Walker B."/>
            <person name="Young S."/>
            <person name="Zeng Q."/>
            <person name="Gargeya S."/>
            <person name="Fitzgerald M."/>
            <person name="Haas B."/>
            <person name="Abouelleil A."/>
            <person name="Allen A.W."/>
            <person name="Alvarado L."/>
            <person name="Arachchi H.M."/>
            <person name="Berlin A.M."/>
            <person name="Chapman S.B."/>
            <person name="Gainer-Dewar J."/>
            <person name="Goldberg J."/>
            <person name="Griggs A."/>
            <person name="Gujja S."/>
            <person name="Hansen M."/>
            <person name="Howarth C."/>
            <person name="Imamovic A."/>
            <person name="Ireland A."/>
            <person name="Larimer J."/>
            <person name="McCowan C."/>
            <person name="Murphy C."/>
            <person name="Pearson M."/>
            <person name="Poon T.W."/>
            <person name="Priest M."/>
            <person name="Roberts A."/>
            <person name="Saif S."/>
            <person name="Shea T."/>
            <person name="Sisk P."/>
            <person name="Sykes S."/>
            <person name="Wortman J."/>
            <person name="Nusbaum C."/>
            <person name="Birren B."/>
        </authorList>
    </citation>
    <scope>NUCLEOTIDE SEQUENCE [LARGE SCALE GENOMIC DNA]</scope>
    <source>
        <strain evidence="3">dnLKV9</strain>
    </source>
</reference>
<feature type="transmembrane region" description="Helical" evidence="1">
    <location>
        <begin position="33"/>
        <end position="54"/>
    </location>
</feature>
<dbReference type="Proteomes" id="UP000014207">
    <property type="component" value="Unassembled WGS sequence"/>
</dbReference>
<dbReference type="EMBL" id="ASSM01000017">
    <property type="protein sequence ID" value="EOR97365.1"/>
    <property type="molecule type" value="Genomic_DNA"/>
</dbReference>
<name>R9H0S5_BACT4</name>
<comment type="caution">
    <text evidence="2">The sequence shown here is derived from an EMBL/GenBank/DDBJ whole genome shotgun (WGS) entry which is preliminary data.</text>
</comment>
<accession>R9H0S5</accession>
<dbReference type="HOGENOM" id="CLU_1942412_0_0_10"/>
<evidence type="ECO:0000313" key="2">
    <source>
        <dbReference type="EMBL" id="EOR97365.1"/>
    </source>
</evidence>
<evidence type="ECO:0000313" key="3">
    <source>
        <dbReference type="Proteomes" id="UP000014207"/>
    </source>
</evidence>
<organism evidence="2 3">
    <name type="scientific">Bacteroides thetaiotaomicron dnLKV9</name>
    <dbReference type="NCBI Taxonomy" id="1235785"/>
    <lineage>
        <taxon>Bacteria</taxon>
        <taxon>Pseudomonadati</taxon>
        <taxon>Bacteroidota</taxon>
        <taxon>Bacteroidia</taxon>
        <taxon>Bacteroidales</taxon>
        <taxon>Bacteroidaceae</taxon>
        <taxon>Bacteroides</taxon>
    </lineage>
</organism>
<proteinExistence type="predicted"/>
<dbReference type="AlphaFoldDB" id="R9H0S5"/>